<feature type="domain" description="C2H2-type" evidence="12">
    <location>
        <begin position="1008"/>
        <end position="1037"/>
    </location>
</feature>
<dbReference type="OMA" id="LRYHENP"/>
<dbReference type="EnsemblMetazoa" id="XM_038215982.1">
    <property type="protein sequence ID" value="XP_038071910.1"/>
    <property type="gene ID" value="LOC119740621"/>
</dbReference>
<feature type="domain" description="C2H2-type" evidence="12">
    <location>
        <begin position="364"/>
        <end position="392"/>
    </location>
</feature>
<feature type="region of interest" description="Disordered" evidence="11">
    <location>
        <begin position="484"/>
        <end position="521"/>
    </location>
</feature>
<feature type="domain" description="C2H2-type" evidence="12">
    <location>
        <begin position="1142"/>
        <end position="1170"/>
    </location>
</feature>
<keyword evidence="6" id="KW-0805">Transcription regulation</keyword>
<feature type="compositionally biased region" description="Polar residues" evidence="11">
    <location>
        <begin position="151"/>
        <end position="160"/>
    </location>
</feature>
<feature type="compositionally biased region" description="Basic and acidic residues" evidence="11">
    <location>
        <begin position="492"/>
        <end position="503"/>
    </location>
</feature>
<dbReference type="RefSeq" id="XP_038071910.1">
    <property type="nucleotide sequence ID" value="XM_038215982.1"/>
</dbReference>
<dbReference type="FunFam" id="3.30.160.60:FF:001397">
    <property type="entry name" value="Datilografo, isoform A"/>
    <property type="match status" value="1"/>
</dbReference>
<dbReference type="Gene3D" id="3.30.160.60">
    <property type="entry name" value="Classic Zinc Finger"/>
    <property type="match status" value="21"/>
</dbReference>
<dbReference type="FunFam" id="3.30.160.60:FF:000176">
    <property type="entry name" value="zinc finger protein 70"/>
    <property type="match status" value="1"/>
</dbReference>
<evidence type="ECO:0000256" key="10">
    <source>
        <dbReference type="PROSITE-ProRule" id="PRU00042"/>
    </source>
</evidence>
<keyword evidence="3" id="KW-0677">Repeat</keyword>
<organism evidence="13 14">
    <name type="scientific">Patiria miniata</name>
    <name type="common">Bat star</name>
    <name type="synonym">Asterina miniata</name>
    <dbReference type="NCBI Taxonomy" id="46514"/>
    <lineage>
        <taxon>Eukaryota</taxon>
        <taxon>Metazoa</taxon>
        <taxon>Echinodermata</taxon>
        <taxon>Eleutherozoa</taxon>
        <taxon>Asterozoa</taxon>
        <taxon>Asteroidea</taxon>
        <taxon>Valvatacea</taxon>
        <taxon>Valvatida</taxon>
        <taxon>Asterinidae</taxon>
        <taxon>Patiria</taxon>
    </lineage>
</organism>
<dbReference type="SMART" id="SM00355">
    <property type="entry name" value="ZnF_C2H2"/>
    <property type="match status" value="26"/>
</dbReference>
<dbReference type="GeneID" id="119740621"/>
<feature type="region of interest" description="Disordered" evidence="11">
    <location>
        <begin position="107"/>
        <end position="178"/>
    </location>
</feature>
<evidence type="ECO:0000256" key="8">
    <source>
        <dbReference type="ARBA" id="ARBA00023163"/>
    </source>
</evidence>
<feature type="compositionally biased region" description="Acidic residues" evidence="11">
    <location>
        <begin position="122"/>
        <end position="140"/>
    </location>
</feature>
<dbReference type="GO" id="GO:0005634">
    <property type="term" value="C:nucleus"/>
    <property type="evidence" value="ECO:0007669"/>
    <property type="project" value="UniProtKB-SubCell"/>
</dbReference>
<keyword evidence="5" id="KW-0862">Zinc</keyword>
<feature type="domain" description="C2H2-type" evidence="12">
    <location>
        <begin position="525"/>
        <end position="552"/>
    </location>
</feature>
<feature type="domain" description="C2H2-type" evidence="12">
    <location>
        <begin position="951"/>
        <end position="979"/>
    </location>
</feature>
<feature type="domain" description="C2H2-type" evidence="12">
    <location>
        <begin position="1083"/>
        <end position="1110"/>
    </location>
</feature>
<dbReference type="FunFam" id="3.30.160.60:FF:000624">
    <property type="entry name" value="zinc finger protein 697"/>
    <property type="match status" value="2"/>
</dbReference>
<keyword evidence="9" id="KW-0539">Nucleus</keyword>
<dbReference type="FunFam" id="3.30.160.60:FF:000100">
    <property type="entry name" value="Zinc finger 45-like"/>
    <property type="match status" value="1"/>
</dbReference>
<feature type="domain" description="C2H2-type" evidence="12">
    <location>
        <begin position="333"/>
        <end position="363"/>
    </location>
</feature>
<dbReference type="GO" id="GO:0003700">
    <property type="term" value="F:DNA-binding transcription factor activity"/>
    <property type="evidence" value="ECO:0007669"/>
    <property type="project" value="TreeGrafter"/>
</dbReference>
<keyword evidence="8" id="KW-0804">Transcription</keyword>
<comment type="subcellular location">
    <subcellularLocation>
        <location evidence="1">Nucleus</location>
    </subcellularLocation>
</comment>
<feature type="domain" description="C2H2-type" evidence="12">
    <location>
        <begin position="468"/>
        <end position="496"/>
    </location>
</feature>
<evidence type="ECO:0000259" key="12">
    <source>
        <dbReference type="PROSITE" id="PS50157"/>
    </source>
</evidence>
<feature type="domain" description="C2H2-type" evidence="12">
    <location>
        <begin position="305"/>
        <end position="332"/>
    </location>
</feature>
<evidence type="ECO:0000256" key="11">
    <source>
        <dbReference type="SAM" id="MobiDB-lite"/>
    </source>
</evidence>
<sequence>MEIASGSMILHPDLASELRTLHESSGFDSAGAFLKHLFALEDQHRSQQCLTTLFTNVEQPWLGNYNAGQAVSLDSAPKTVSVGIQVKLCFCSDNIIESAFREQGVTSDLNSVQQDDLREELSDSDSDYDDTEEVFEEADDYNSRNNKQRNETVTGKQVNKTVGRPTRNRRKPNQGAHPGYSCEECGDKFTRECYLIHHMKKHRGEETTVQCQFCDLTYPSPWTLTIHISLMHPEHAPPPRDKPPKNPIICTTCGMALKTAYTYRKHQRTHTDERPYECDLCHKTFKFSGSLAKHKLGMHTQERPYPCHLCDNNFKHSSDLIRHQVVHTGEKRYKCLQCNKAYTAINSLQFHNLRYHENPGVKPFNCPHCNKCFAKKFSMNDHIRRKHLYPEKYKRRPGQPRKPPPERTFHCEICSKAFRYASNLRRHYISHTGEQPFKCTQCDKAYRDNDTLKIHILRYHENPGVKPYECPHCDKCFAKRSSLPSHIKKKHENPEQNKPEKSKTKPAKPKLAKPRNPVPPEERAFQCDLCGKAFGFMSNLRRHYVTHTGEQPFQCTQCDKAYRDNNSLKRHIRRFHENPEIKPDECPHCDKCFANKSALLSHIEKQHENPEQDDGQNTEKVPSKYVHTLKIPAHVGMTSVVSQGFKSTAAIKRAPLVLPAMLQKSPNTEAGISTVTMEVISGSMILHPILASELKALQESGCFKTPGSFLKHLFGLEEQHRSQQCVTTLYTDVQQPRLGDANQDVILDSARQSRTVSIGVQVKLCFCSDNIIDSAFHELNVNSEVDSYQQDDLQEEISDSDSDYNDTEDVLEEEVVITSRNSRKRKKTVAKEQVHKTVGRPAKNQRKPNQVADQEFSCEECGAKFSQECYLVHHMKQHSREESLQCKYCDHTYLIPAKLAQHISVMHPKHAPPPREKHQKQSFICATCGTAFKTMHTYQRHLATHVDERPYECNLCKEKFKYLTSLGNHKLQVHNIERPYSCHLCSRSFKMPSHLKDHRVVHTGEKRYKCLECNKAFTAYNSLRLHKLRHENPGVKPHECPHCQKRFAGKHTLDIHIERKHVNPEQYKRKPFQLHDPPLERSFQCHICGSAFTYLSNLRSHTTKHTGRKRFKCTQCDKEYIANHTLKNHVIRVHENPGFKPVKCPLCDVRFSQKSSLPKHIARMHENPQREKYKRNPNRPRKPPPERSFQCDLCDKAFRYLCNLKRHGLIHTGEVPFQCTQCDKVYRDNATLKTHILVCHDNPGVKQFRCPQCDKWFAYKTSLNKHIKTQHENPERGLEIPAHVGMTSVVSQGFKNTAVGIKRTPLVLPATP</sequence>
<feature type="domain" description="C2H2-type" evidence="12">
    <location>
        <begin position="1217"/>
        <end position="1240"/>
    </location>
</feature>
<dbReference type="InterPro" id="IPR036236">
    <property type="entry name" value="Znf_C2H2_sf"/>
</dbReference>
<evidence type="ECO:0000256" key="9">
    <source>
        <dbReference type="ARBA" id="ARBA00023242"/>
    </source>
</evidence>
<dbReference type="FunFam" id="3.30.160.60:FF:000446">
    <property type="entry name" value="Zinc finger protein"/>
    <property type="match status" value="1"/>
</dbReference>
<feature type="domain" description="C2H2-type" evidence="12">
    <location>
        <begin position="437"/>
        <end position="467"/>
    </location>
</feature>
<evidence type="ECO:0000256" key="6">
    <source>
        <dbReference type="ARBA" id="ARBA00023015"/>
    </source>
</evidence>
<evidence type="ECO:0000313" key="14">
    <source>
        <dbReference type="Proteomes" id="UP000887568"/>
    </source>
</evidence>
<feature type="domain" description="C2H2-type" evidence="12">
    <location>
        <begin position="248"/>
        <end position="275"/>
    </location>
</feature>
<feature type="domain" description="C2H2-type" evidence="12">
    <location>
        <begin position="409"/>
        <end position="436"/>
    </location>
</feature>
<evidence type="ECO:0000313" key="13">
    <source>
        <dbReference type="EnsemblMetazoa" id="XP_038071910.1"/>
    </source>
</evidence>
<evidence type="ECO:0000256" key="3">
    <source>
        <dbReference type="ARBA" id="ARBA00022737"/>
    </source>
</evidence>
<feature type="domain" description="C2H2-type" evidence="12">
    <location>
        <begin position="1248"/>
        <end position="1276"/>
    </location>
</feature>
<dbReference type="Pfam" id="PF00096">
    <property type="entry name" value="zf-C2H2"/>
    <property type="match status" value="15"/>
</dbReference>
<feature type="domain" description="C2H2-type" evidence="12">
    <location>
        <begin position="276"/>
        <end position="304"/>
    </location>
</feature>
<evidence type="ECO:0000256" key="7">
    <source>
        <dbReference type="ARBA" id="ARBA00023125"/>
    </source>
</evidence>
<keyword evidence="4 10" id="KW-0863">Zinc-finger</keyword>
<evidence type="ECO:0000256" key="4">
    <source>
        <dbReference type="ARBA" id="ARBA00022771"/>
    </source>
</evidence>
<keyword evidence="14" id="KW-1185">Reference proteome</keyword>
<feature type="domain" description="C2H2-type" evidence="12">
    <location>
        <begin position="1038"/>
        <end position="1066"/>
    </location>
</feature>
<feature type="domain" description="C2H2-type" evidence="12">
    <location>
        <begin position="180"/>
        <end position="207"/>
    </location>
</feature>
<dbReference type="InterPro" id="IPR050589">
    <property type="entry name" value="Ikaros_C2H2-ZF"/>
</dbReference>
<reference evidence="13" key="1">
    <citation type="submission" date="2022-11" db="UniProtKB">
        <authorList>
            <consortium name="EnsemblMetazoa"/>
        </authorList>
    </citation>
    <scope>IDENTIFICATION</scope>
</reference>
<dbReference type="OrthoDB" id="10068874at2759"/>
<accession>A0A914B7X0</accession>
<dbReference type="PROSITE" id="PS00028">
    <property type="entry name" value="ZINC_FINGER_C2H2_1"/>
    <property type="match status" value="25"/>
</dbReference>
<feature type="compositionally biased region" description="Basic residues" evidence="11">
    <location>
        <begin position="504"/>
        <end position="513"/>
    </location>
</feature>
<proteinExistence type="predicted"/>
<feature type="domain" description="C2H2-type" evidence="12">
    <location>
        <begin position="553"/>
        <end position="581"/>
    </location>
</feature>
<dbReference type="GO" id="GO:0000978">
    <property type="term" value="F:RNA polymerase II cis-regulatory region sequence-specific DNA binding"/>
    <property type="evidence" value="ECO:0007669"/>
    <property type="project" value="TreeGrafter"/>
</dbReference>
<dbReference type="Proteomes" id="UP000887568">
    <property type="component" value="Unplaced"/>
</dbReference>
<dbReference type="GO" id="GO:0008270">
    <property type="term" value="F:zinc ion binding"/>
    <property type="evidence" value="ECO:0007669"/>
    <property type="project" value="UniProtKB-KW"/>
</dbReference>
<name>A0A914B7X0_PATMI</name>
<dbReference type="FunFam" id="3.30.160.60:FF:000322">
    <property type="entry name" value="GDNF-inducible zinc finger protein 1"/>
    <property type="match status" value="1"/>
</dbReference>
<dbReference type="Pfam" id="PF13894">
    <property type="entry name" value="zf-C2H2_4"/>
    <property type="match status" value="1"/>
</dbReference>
<keyword evidence="7" id="KW-0238">DNA-binding</keyword>
<dbReference type="SUPFAM" id="SSF57667">
    <property type="entry name" value="beta-beta-alpha zinc fingers"/>
    <property type="match status" value="15"/>
</dbReference>
<protein>
    <recommendedName>
        <fullName evidence="12">C2H2-type domain-containing protein</fullName>
    </recommendedName>
</protein>
<dbReference type="FunFam" id="3.30.160.60:FF:000030">
    <property type="entry name" value="Zinc finger protein 628"/>
    <property type="match status" value="1"/>
</dbReference>
<feature type="domain" description="C2H2-type" evidence="12">
    <location>
        <begin position="1111"/>
        <end position="1134"/>
    </location>
</feature>
<feature type="domain" description="C2H2-type" evidence="12">
    <location>
        <begin position="980"/>
        <end position="1007"/>
    </location>
</feature>
<feature type="region of interest" description="Disordered" evidence="11">
    <location>
        <begin position="1158"/>
        <end position="1188"/>
    </location>
</feature>
<evidence type="ECO:0000256" key="5">
    <source>
        <dbReference type="ARBA" id="ARBA00022833"/>
    </source>
</evidence>
<evidence type="ECO:0000256" key="1">
    <source>
        <dbReference type="ARBA" id="ARBA00004123"/>
    </source>
</evidence>
<feature type="domain" description="C2H2-type" evidence="12">
    <location>
        <begin position="584"/>
        <end position="612"/>
    </location>
</feature>
<dbReference type="GO" id="GO:0006357">
    <property type="term" value="P:regulation of transcription by RNA polymerase II"/>
    <property type="evidence" value="ECO:0007669"/>
    <property type="project" value="TreeGrafter"/>
</dbReference>
<feature type="domain" description="C2H2-type" evidence="12">
    <location>
        <begin position="1189"/>
        <end position="1216"/>
    </location>
</feature>
<dbReference type="PROSITE" id="PS50157">
    <property type="entry name" value="ZINC_FINGER_C2H2_2"/>
    <property type="match status" value="25"/>
</dbReference>
<feature type="domain" description="C2H2-type" evidence="12">
    <location>
        <begin position="923"/>
        <end position="950"/>
    </location>
</feature>
<keyword evidence="2" id="KW-0479">Metal-binding</keyword>
<evidence type="ECO:0000256" key="2">
    <source>
        <dbReference type="ARBA" id="ARBA00022723"/>
    </source>
</evidence>
<dbReference type="PANTHER" id="PTHR24404:SF114">
    <property type="entry name" value="KLUMPFUSS, ISOFORM B-RELATED"/>
    <property type="match status" value="1"/>
</dbReference>
<dbReference type="FunFam" id="3.30.160.60:FF:000016">
    <property type="entry name" value="zinc finger protein 37 homolog"/>
    <property type="match status" value="1"/>
</dbReference>
<feature type="domain" description="C2H2-type" evidence="12">
    <location>
        <begin position="884"/>
        <end position="912"/>
    </location>
</feature>
<feature type="domain" description="C2H2-type" evidence="12">
    <location>
        <begin position="856"/>
        <end position="883"/>
    </location>
</feature>
<feature type="compositionally biased region" description="Basic residues" evidence="11">
    <location>
        <begin position="1172"/>
        <end position="1182"/>
    </location>
</feature>
<dbReference type="InterPro" id="IPR013087">
    <property type="entry name" value="Znf_C2H2_type"/>
</dbReference>
<dbReference type="PANTHER" id="PTHR24404">
    <property type="entry name" value="ZINC FINGER PROTEIN"/>
    <property type="match status" value="1"/>
</dbReference>